<comment type="caution">
    <text evidence="5">The sequence shown here is derived from an EMBL/GenBank/DDBJ whole genome shotgun (WGS) entry which is preliminary data.</text>
</comment>
<dbReference type="EMBL" id="JAGSPB010000001">
    <property type="protein sequence ID" value="MBV7264560.1"/>
    <property type="molecule type" value="Genomic_DNA"/>
</dbReference>
<dbReference type="InterPro" id="IPR011991">
    <property type="entry name" value="ArsR-like_HTH"/>
</dbReference>
<keyword evidence="3" id="KW-0804">Transcription</keyword>
<dbReference type="CDD" id="cd00090">
    <property type="entry name" value="HTH_ARSR"/>
    <property type="match status" value="1"/>
</dbReference>
<evidence type="ECO:0000313" key="6">
    <source>
        <dbReference type="Proteomes" id="UP000699975"/>
    </source>
</evidence>
<keyword evidence="1" id="KW-0805">Transcription regulation</keyword>
<feature type="domain" description="HTH hxlR-type" evidence="4">
    <location>
        <begin position="11"/>
        <end position="108"/>
    </location>
</feature>
<evidence type="ECO:0000256" key="2">
    <source>
        <dbReference type="ARBA" id="ARBA00023125"/>
    </source>
</evidence>
<proteinExistence type="predicted"/>
<protein>
    <submittedName>
        <fullName evidence="5">Helix-turn-helix transcriptional regulator</fullName>
    </submittedName>
</protein>
<keyword evidence="6" id="KW-1185">Reference proteome</keyword>
<evidence type="ECO:0000256" key="3">
    <source>
        <dbReference type="ARBA" id="ARBA00023163"/>
    </source>
</evidence>
<evidence type="ECO:0000313" key="5">
    <source>
        <dbReference type="EMBL" id="MBV7264560.1"/>
    </source>
</evidence>
<dbReference type="Pfam" id="PF01638">
    <property type="entry name" value="HxlR"/>
    <property type="match status" value="1"/>
</dbReference>
<organism evidence="5 6">
    <name type="scientific">Erythrobacter ani</name>
    <dbReference type="NCBI Taxonomy" id="2827235"/>
    <lineage>
        <taxon>Bacteria</taxon>
        <taxon>Pseudomonadati</taxon>
        <taxon>Pseudomonadota</taxon>
        <taxon>Alphaproteobacteria</taxon>
        <taxon>Sphingomonadales</taxon>
        <taxon>Erythrobacteraceae</taxon>
        <taxon>Erythrobacter/Porphyrobacter group</taxon>
        <taxon>Erythrobacter</taxon>
    </lineage>
</organism>
<keyword evidence="2" id="KW-0238">DNA-binding</keyword>
<dbReference type="PROSITE" id="PS51118">
    <property type="entry name" value="HTH_HXLR"/>
    <property type="match status" value="1"/>
</dbReference>
<reference evidence="5 6" key="1">
    <citation type="submission" date="2021-04" db="EMBL/GenBank/DDBJ databases">
        <authorList>
            <person name="Pira H."/>
            <person name="Risdian C."/>
            <person name="Wink J."/>
        </authorList>
    </citation>
    <scope>NUCLEOTIDE SEQUENCE [LARGE SCALE GENOMIC DNA]</scope>
    <source>
        <strain evidence="5 6">WH131</strain>
    </source>
</reference>
<sequence length="240" mass="27346">MIKAPGYGQYCPLSMAAEILCTRWTMLVMRELVFGYTSFNDISRGVPRMSRSLLSSRLKELANSGIVKKTKSPTHNHTKYTLTPAGDALSKVVFSMADWAQEWLRIEPALEDFDSDHLMWNIRHKAKPHPELPNPFIVHFFLHDQTKKRQDSWLIFEGDQVDLCIIDRDFDVDMQISVTAKTLARIYLGRSELDDAIATGELEVLGDEKYAKLLPELLGRSRLANILIQPEERRASVPGT</sequence>
<accession>A0ABS6SHQ9</accession>
<dbReference type="PANTHER" id="PTHR33204">
    <property type="entry name" value="TRANSCRIPTIONAL REGULATOR, MARR FAMILY"/>
    <property type="match status" value="1"/>
</dbReference>
<dbReference type="PANTHER" id="PTHR33204:SF18">
    <property type="entry name" value="TRANSCRIPTIONAL REGULATORY PROTEIN"/>
    <property type="match status" value="1"/>
</dbReference>
<dbReference type="InterPro" id="IPR002577">
    <property type="entry name" value="HTH_HxlR"/>
</dbReference>
<evidence type="ECO:0000256" key="1">
    <source>
        <dbReference type="ARBA" id="ARBA00023015"/>
    </source>
</evidence>
<dbReference type="Proteomes" id="UP000699975">
    <property type="component" value="Unassembled WGS sequence"/>
</dbReference>
<name>A0ABS6SHQ9_9SPHN</name>
<evidence type="ECO:0000259" key="4">
    <source>
        <dbReference type="PROSITE" id="PS51118"/>
    </source>
</evidence>
<gene>
    <name evidence="5" type="ORF">KCG45_00015</name>
</gene>